<dbReference type="AlphaFoldDB" id="A0AAU9V675"/>
<sequence length="177" mass="20627">MIYRFLLKWLIRKCKSKKKKRSKFLALLERNVVANMSLQYRQMTLFAPTNQAFQRYNGEMDDSLVLFHISNLATTLTNLDNSISSELDGNPPLWITRRRDAMHDDIYVNNAKVDISRSYQAVNRNGKLQVLHVIDQVLQPLLPLGPSSVSSPVYNPNAYQFLEHSDVFNIDQHRLRY</sequence>
<proteinExistence type="predicted"/>
<dbReference type="EMBL" id="CAKOGL010000028">
    <property type="protein sequence ID" value="CAH2105723.1"/>
    <property type="molecule type" value="Genomic_DNA"/>
</dbReference>
<organism evidence="2 3">
    <name type="scientific">Euphydryas editha</name>
    <name type="common">Edith's checkerspot</name>
    <dbReference type="NCBI Taxonomy" id="104508"/>
    <lineage>
        <taxon>Eukaryota</taxon>
        <taxon>Metazoa</taxon>
        <taxon>Ecdysozoa</taxon>
        <taxon>Arthropoda</taxon>
        <taxon>Hexapoda</taxon>
        <taxon>Insecta</taxon>
        <taxon>Pterygota</taxon>
        <taxon>Neoptera</taxon>
        <taxon>Endopterygota</taxon>
        <taxon>Lepidoptera</taxon>
        <taxon>Glossata</taxon>
        <taxon>Ditrysia</taxon>
        <taxon>Papilionoidea</taxon>
        <taxon>Nymphalidae</taxon>
        <taxon>Nymphalinae</taxon>
        <taxon>Euphydryas</taxon>
    </lineage>
</organism>
<dbReference type="Proteomes" id="UP001153954">
    <property type="component" value="Unassembled WGS sequence"/>
</dbReference>
<keyword evidence="3" id="KW-1185">Reference proteome</keyword>
<dbReference type="SMART" id="SM00554">
    <property type="entry name" value="FAS1"/>
    <property type="match status" value="1"/>
</dbReference>
<gene>
    <name evidence="2" type="ORF">EEDITHA_LOCUS19943</name>
</gene>
<evidence type="ECO:0000313" key="2">
    <source>
        <dbReference type="EMBL" id="CAH2105723.1"/>
    </source>
</evidence>
<dbReference type="Pfam" id="PF02469">
    <property type="entry name" value="Fasciclin"/>
    <property type="match status" value="1"/>
</dbReference>
<dbReference type="Gene3D" id="2.30.180.10">
    <property type="entry name" value="FAS1 domain"/>
    <property type="match status" value="1"/>
</dbReference>
<dbReference type="SUPFAM" id="SSF82153">
    <property type="entry name" value="FAS1 domain"/>
    <property type="match status" value="1"/>
</dbReference>
<dbReference type="InterPro" id="IPR036378">
    <property type="entry name" value="FAS1_dom_sf"/>
</dbReference>
<comment type="caution">
    <text evidence="2">The sequence shown here is derived from an EMBL/GenBank/DDBJ whole genome shotgun (WGS) entry which is preliminary data.</text>
</comment>
<evidence type="ECO:0000313" key="3">
    <source>
        <dbReference type="Proteomes" id="UP001153954"/>
    </source>
</evidence>
<dbReference type="PROSITE" id="PS50213">
    <property type="entry name" value="FAS1"/>
    <property type="match status" value="1"/>
</dbReference>
<name>A0AAU9V675_EUPED</name>
<reference evidence="2" key="1">
    <citation type="submission" date="2022-03" db="EMBL/GenBank/DDBJ databases">
        <authorList>
            <person name="Tunstrom K."/>
        </authorList>
    </citation>
    <scope>NUCLEOTIDE SEQUENCE</scope>
</reference>
<accession>A0AAU9V675</accession>
<feature type="domain" description="FAS1" evidence="1">
    <location>
        <begin position="1"/>
        <end position="138"/>
    </location>
</feature>
<evidence type="ECO:0000259" key="1">
    <source>
        <dbReference type="PROSITE" id="PS50213"/>
    </source>
</evidence>
<protein>
    <recommendedName>
        <fullName evidence="1">FAS1 domain-containing protein</fullName>
    </recommendedName>
</protein>
<dbReference type="InterPro" id="IPR000782">
    <property type="entry name" value="FAS1_domain"/>
</dbReference>